<evidence type="ECO:0000313" key="3">
    <source>
        <dbReference type="Proteomes" id="UP001465976"/>
    </source>
</evidence>
<keyword evidence="3" id="KW-1185">Reference proteome</keyword>
<dbReference type="Proteomes" id="UP001465976">
    <property type="component" value="Unassembled WGS sequence"/>
</dbReference>
<gene>
    <name evidence="2" type="ORF">V5O48_014994</name>
</gene>
<name>A0ABR3EVR8_9AGAR</name>
<protein>
    <recommendedName>
        <fullName evidence="4">Catalase</fullName>
    </recommendedName>
</protein>
<proteinExistence type="predicted"/>
<sequence length="145" mass="16157">QATRQPNPNQADIDSHNRQEPDPTHRQDVHERAHRFVNATFTLKASRSITVQVLARGTYPDFNHAVSDASIAVFSEKPNLKTSIKALGFLSSEGALDLAGDDSSHSEMMPPSLRKAMPNEIVRRGYSTTVHDVLFYLSFNLKLDP</sequence>
<feature type="region of interest" description="Disordered" evidence="1">
    <location>
        <begin position="1"/>
        <end position="29"/>
    </location>
</feature>
<comment type="caution">
    <text evidence="2">The sequence shown here is derived from an EMBL/GenBank/DDBJ whole genome shotgun (WGS) entry which is preliminary data.</text>
</comment>
<evidence type="ECO:0000256" key="1">
    <source>
        <dbReference type="SAM" id="MobiDB-lite"/>
    </source>
</evidence>
<evidence type="ECO:0008006" key="4">
    <source>
        <dbReference type="Google" id="ProtNLM"/>
    </source>
</evidence>
<evidence type="ECO:0000313" key="2">
    <source>
        <dbReference type="EMBL" id="KAL0567002.1"/>
    </source>
</evidence>
<feature type="non-terminal residue" evidence="2">
    <location>
        <position position="1"/>
    </location>
</feature>
<accession>A0ABR3EVR8</accession>
<reference evidence="2 3" key="1">
    <citation type="submission" date="2024-02" db="EMBL/GenBank/DDBJ databases">
        <title>A draft genome for the cacao thread blight pathogen Marasmius crinis-equi.</title>
        <authorList>
            <person name="Cohen S.P."/>
            <person name="Baruah I.K."/>
            <person name="Amoako-Attah I."/>
            <person name="Bukari Y."/>
            <person name="Meinhardt L.W."/>
            <person name="Bailey B.A."/>
        </authorList>
    </citation>
    <scope>NUCLEOTIDE SEQUENCE [LARGE SCALE GENOMIC DNA]</scope>
    <source>
        <strain evidence="2 3">GH-76</strain>
    </source>
</reference>
<dbReference type="EMBL" id="JBAHYK010001704">
    <property type="protein sequence ID" value="KAL0567002.1"/>
    <property type="molecule type" value="Genomic_DNA"/>
</dbReference>
<organism evidence="2 3">
    <name type="scientific">Marasmius crinis-equi</name>
    <dbReference type="NCBI Taxonomy" id="585013"/>
    <lineage>
        <taxon>Eukaryota</taxon>
        <taxon>Fungi</taxon>
        <taxon>Dikarya</taxon>
        <taxon>Basidiomycota</taxon>
        <taxon>Agaricomycotina</taxon>
        <taxon>Agaricomycetes</taxon>
        <taxon>Agaricomycetidae</taxon>
        <taxon>Agaricales</taxon>
        <taxon>Marasmiineae</taxon>
        <taxon>Marasmiaceae</taxon>
        <taxon>Marasmius</taxon>
    </lineage>
</organism>
<feature type="compositionally biased region" description="Basic and acidic residues" evidence="1">
    <location>
        <begin position="13"/>
        <end position="29"/>
    </location>
</feature>
<feature type="compositionally biased region" description="Polar residues" evidence="1">
    <location>
        <begin position="1"/>
        <end position="12"/>
    </location>
</feature>